<dbReference type="Proteomes" id="UP000660454">
    <property type="component" value="Unassembled WGS sequence"/>
</dbReference>
<name>A0ABQ4GDZ9_9ACTN</name>
<organism evidence="1 2">
    <name type="scientific">Microbispora siamensis</name>
    <dbReference type="NCBI Taxonomy" id="564413"/>
    <lineage>
        <taxon>Bacteria</taxon>
        <taxon>Bacillati</taxon>
        <taxon>Actinomycetota</taxon>
        <taxon>Actinomycetes</taxon>
        <taxon>Streptosporangiales</taxon>
        <taxon>Streptosporangiaceae</taxon>
        <taxon>Microbispora</taxon>
    </lineage>
</organism>
<accession>A0ABQ4GDZ9</accession>
<comment type="caution">
    <text evidence="1">The sequence shown here is derived from an EMBL/GenBank/DDBJ whole genome shotgun (WGS) entry which is preliminary data.</text>
</comment>
<reference evidence="1 2" key="1">
    <citation type="submission" date="2021-01" db="EMBL/GenBank/DDBJ databases">
        <title>Whole genome shotgun sequence of Microbispora siamensis NBRC 104113.</title>
        <authorList>
            <person name="Komaki H."/>
            <person name="Tamura T."/>
        </authorList>
    </citation>
    <scope>NUCLEOTIDE SEQUENCE [LARGE SCALE GENOMIC DNA]</scope>
    <source>
        <strain evidence="1 2">NBRC 104113</strain>
    </source>
</reference>
<evidence type="ECO:0000313" key="2">
    <source>
        <dbReference type="Proteomes" id="UP000660454"/>
    </source>
</evidence>
<protein>
    <submittedName>
        <fullName evidence="1">Uncharacterized protein</fullName>
    </submittedName>
</protein>
<dbReference type="EMBL" id="BOOF01000002">
    <property type="protein sequence ID" value="GIH59646.1"/>
    <property type="molecule type" value="Genomic_DNA"/>
</dbReference>
<sequence length="61" mass="6201">MLDAQRLVTLAGQAVGLLAVGRSGHRGAAAALRLAPLRGGTALPRGAVGLRILYRDGGVLR</sequence>
<keyword evidence="2" id="KW-1185">Reference proteome</keyword>
<gene>
    <name evidence="1" type="ORF">Msi02_04630</name>
</gene>
<evidence type="ECO:0000313" key="1">
    <source>
        <dbReference type="EMBL" id="GIH59646.1"/>
    </source>
</evidence>
<proteinExistence type="predicted"/>